<gene>
    <name evidence="12" type="ORF">EMPS_05116</name>
</gene>
<dbReference type="InterPro" id="IPR041863">
    <property type="entry name" value="PolD2_C"/>
</dbReference>
<keyword evidence="4" id="KW-0808">Transferase</keyword>
<dbReference type="GO" id="GO:0003677">
    <property type="term" value="F:DNA binding"/>
    <property type="evidence" value="ECO:0007669"/>
    <property type="project" value="InterPro"/>
</dbReference>
<keyword evidence="13" id="KW-1185">Reference proteome</keyword>
<dbReference type="InterPro" id="IPR007185">
    <property type="entry name" value="DNA_pol_a/d/e_bsu"/>
</dbReference>
<organism evidence="12 13">
    <name type="scientific">Entomortierella parvispora</name>
    <dbReference type="NCBI Taxonomy" id="205924"/>
    <lineage>
        <taxon>Eukaryota</taxon>
        <taxon>Fungi</taxon>
        <taxon>Fungi incertae sedis</taxon>
        <taxon>Mucoromycota</taxon>
        <taxon>Mortierellomycotina</taxon>
        <taxon>Mortierellomycetes</taxon>
        <taxon>Mortierellales</taxon>
        <taxon>Mortierellaceae</taxon>
        <taxon>Entomortierella</taxon>
    </lineage>
</organism>
<dbReference type="Proteomes" id="UP000827284">
    <property type="component" value="Unassembled WGS sequence"/>
</dbReference>
<evidence type="ECO:0000256" key="6">
    <source>
        <dbReference type="ARBA" id="ARBA00022705"/>
    </source>
</evidence>
<evidence type="ECO:0000313" key="13">
    <source>
        <dbReference type="Proteomes" id="UP000827284"/>
    </source>
</evidence>
<proteinExistence type="inferred from homology"/>
<dbReference type="OrthoDB" id="3763at2759"/>
<reference evidence="12" key="1">
    <citation type="submission" date="2021-11" db="EMBL/GenBank/DDBJ databases">
        <authorList>
            <person name="Herlambang A."/>
            <person name="Guo Y."/>
            <person name="Takashima Y."/>
            <person name="Nishizawa T."/>
        </authorList>
    </citation>
    <scope>NUCLEOTIDE SEQUENCE</scope>
    <source>
        <strain evidence="12">E1425</strain>
    </source>
</reference>
<dbReference type="Pfam" id="PF18018">
    <property type="entry name" value="DNA_pol_D_N"/>
    <property type="match status" value="1"/>
</dbReference>
<comment type="caution">
    <text evidence="12">The sequence shown here is derived from an EMBL/GenBank/DDBJ whole genome shotgun (WGS) entry which is preliminary data.</text>
</comment>
<dbReference type="AlphaFoldDB" id="A0A9P3LW57"/>
<evidence type="ECO:0000256" key="2">
    <source>
        <dbReference type="ARBA" id="ARBA00006035"/>
    </source>
</evidence>
<dbReference type="EC" id="2.7.7.7" evidence="3"/>
<evidence type="ECO:0000256" key="7">
    <source>
        <dbReference type="ARBA" id="ARBA00022932"/>
    </source>
</evidence>
<feature type="domain" description="DNA polymerase delta subunit OB-fold" evidence="11">
    <location>
        <begin position="38"/>
        <end position="170"/>
    </location>
</feature>
<keyword evidence="7" id="KW-0239">DNA-directed DNA polymerase</keyword>
<comment type="similarity">
    <text evidence="2">Belongs to the DNA polymerase delta/II small subunit family.</text>
</comment>
<keyword evidence="8" id="KW-0539">Nucleus</keyword>
<dbReference type="Gene3D" id="2.40.50.430">
    <property type="match status" value="1"/>
</dbReference>
<keyword evidence="6" id="KW-0235">DNA replication</keyword>
<evidence type="ECO:0000256" key="8">
    <source>
        <dbReference type="ARBA" id="ARBA00023242"/>
    </source>
</evidence>
<dbReference type="FunFam" id="3.60.21.50:FF:000002">
    <property type="entry name" value="DNA polymerase delta small subunit"/>
    <property type="match status" value="1"/>
</dbReference>
<evidence type="ECO:0000256" key="9">
    <source>
        <dbReference type="ARBA" id="ARBA00049244"/>
    </source>
</evidence>
<comment type="catalytic activity">
    <reaction evidence="9">
        <text>DNA(n) + a 2'-deoxyribonucleoside 5'-triphosphate = DNA(n+1) + diphosphate</text>
        <dbReference type="Rhea" id="RHEA:22508"/>
        <dbReference type="Rhea" id="RHEA-COMP:17339"/>
        <dbReference type="Rhea" id="RHEA-COMP:17340"/>
        <dbReference type="ChEBI" id="CHEBI:33019"/>
        <dbReference type="ChEBI" id="CHEBI:61560"/>
        <dbReference type="ChEBI" id="CHEBI:173112"/>
        <dbReference type="EC" id="2.7.7.7"/>
    </reaction>
</comment>
<name>A0A9P3LW57_9FUNG</name>
<evidence type="ECO:0000259" key="11">
    <source>
        <dbReference type="Pfam" id="PF18018"/>
    </source>
</evidence>
<evidence type="ECO:0000313" key="12">
    <source>
        <dbReference type="EMBL" id="GJJ72758.1"/>
    </source>
</evidence>
<dbReference type="CDD" id="cd07387">
    <property type="entry name" value="MPP_PolD2_C"/>
    <property type="match status" value="1"/>
</dbReference>
<dbReference type="InterPro" id="IPR040663">
    <property type="entry name" value="DNA_pol_D_N"/>
</dbReference>
<comment type="subcellular location">
    <subcellularLocation>
        <location evidence="1">Nucleus</location>
    </subcellularLocation>
</comment>
<evidence type="ECO:0000256" key="5">
    <source>
        <dbReference type="ARBA" id="ARBA00022695"/>
    </source>
</evidence>
<dbReference type="GO" id="GO:1902969">
    <property type="term" value="P:mitotic DNA replication"/>
    <property type="evidence" value="ECO:0007669"/>
    <property type="project" value="UniProtKB-ARBA"/>
</dbReference>
<dbReference type="EMBL" id="BQFW01000007">
    <property type="protein sequence ID" value="GJJ72758.1"/>
    <property type="molecule type" value="Genomic_DNA"/>
</dbReference>
<protein>
    <recommendedName>
        <fullName evidence="3">DNA-directed DNA polymerase</fullName>
        <ecNumber evidence="3">2.7.7.7</ecNumber>
    </recommendedName>
</protein>
<dbReference type="Pfam" id="PF04042">
    <property type="entry name" value="DNA_pol_E_B"/>
    <property type="match status" value="1"/>
</dbReference>
<evidence type="ECO:0000259" key="10">
    <source>
        <dbReference type="Pfam" id="PF04042"/>
    </source>
</evidence>
<evidence type="ECO:0000256" key="3">
    <source>
        <dbReference type="ARBA" id="ARBA00012417"/>
    </source>
</evidence>
<evidence type="ECO:0000256" key="4">
    <source>
        <dbReference type="ARBA" id="ARBA00022679"/>
    </source>
</evidence>
<dbReference type="FunFam" id="2.40.50.430:FF:000002">
    <property type="entry name" value="DNA polymerase delta subunit"/>
    <property type="match status" value="1"/>
</dbReference>
<feature type="domain" description="DNA polymerase alpha/delta/epsilon subunit B" evidence="10">
    <location>
        <begin position="193"/>
        <end position="407"/>
    </location>
</feature>
<dbReference type="PANTHER" id="PTHR10416:SF0">
    <property type="entry name" value="DNA POLYMERASE DELTA SUBUNIT 2"/>
    <property type="match status" value="1"/>
</dbReference>
<dbReference type="GO" id="GO:0006281">
    <property type="term" value="P:DNA repair"/>
    <property type="evidence" value="ECO:0007669"/>
    <property type="project" value="UniProtKB-ARBA"/>
</dbReference>
<dbReference type="InterPro" id="IPR024826">
    <property type="entry name" value="DNA_pol_delta/II_ssu"/>
</dbReference>
<keyword evidence="5" id="KW-0548">Nucleotidyltransferase</keyword>
<dbReference type="PANTHER" id="PTHR10416">
    <property type="entry name" value="DNA POLYMERASE DELTA SUBUNIT 2"/>
    <property type="match status" value="1"/>
</dbReference>
<evidence type="ECO:0000256" key="1">
    <source>
        <dbReference type="ARBA" id="ARBA00004123"/>
    </source>
</evidence>
<accession>A0A9P3LW57</accession>
<dbReference type="Gene3D" id="3.60.21.50">
    <property type="match status" value="1"/>
</dbReference>
<dbReference type="GO" id="GO:0006273">
    <property type="term" value="P:lagging strand elongation"/>
    <property type="evidence" value="ECO:0007669"/>
    <property type="project" value="UniProtKB-ARBA"/>
</dbReference>
<dbReference type="GO" id="GO:0043625">
    <property type="term" value="C:delta DNA polymerase complex"/>
    <property type="evidence" value="ECO:0007669"/>
    <property type="project" value="TreeGrafter"/>
</dbReference>
<sequence length="450" mass="50304">MSNMTSDPSTIERRKATFDSLGSLQENFVISTRDYKLQYAHLYYMRLMLMRPILLQQAIKKWGSLDPKAKHVDKVLDVQQGEISYLVGTVYMEMKMKPNILNDITKDHWITAQPDRPKYTDDSDSVYLEDESGRVKLTGAKVNQDLFVTGVIMGVLGSEDTNGDFQVVDVCYAGEGAQEQPAPMETDEADKYVALVSGLGIGGNEFKPLELDLLAEFLTGELGNTKEQIDSANIVRVVLAGNSIVTPEIIEDDTKAKKYGYDRSTYITEPANILDRFLQDIGSSVSVDIMPGESDPSSVTMPQQPIHSALFPSARLYSTFQSVTNPYWSSLDNISLLGTSGQTIDDIYKYVKSEDRLQMAIKTLNWRHMAPTAPDTLWCYPFKDRDPFIMKETPHIYFIGNQDKFATELVEGSQGQKTRVVMLPSFAATGTIALVNLRTLECHSVSFATK</sequence>
<reference evidence="12" key="2">
    <citation type="journal article" date="2022" name="Microbiol. Resour. Announc.">
        <title>Whole-Genome Sequence of Entomortierella parvispora E1425, a Mucoromycotan Fungus Associated with Burkholderiaceae-Related Endosymbiotic Bacteria.</title>
        <authorList>
            <person name="Herlambang A."/>
            <person name="Guo Y."/>
            <person name="Takashima Y."/>
            <person name="Narisawa K."/>
            <person name="Ohta H."/>
            <person name="Nishizawa T."/>
        </authorList>
    </citation>
    <scope>NUCLEOTIDE SEQUENCE</scope>
    <source>
        <strain evidence="12">E1425</strain>
    </source>
</reference>
<dbReference type="GO" id="GO:0003887">
    <property type="term" value="F:DNA-directed DNA polymerase activity"/>
    <property type="evidence" value="ECO:0007669"/>
    <property type="project" value="UniProtKB-KW"/>
</dbReference>